<dbReference type="EMBL" id="JARVKF010000429">
    <property type="protein sequence ID" value="KAK9414265.1"/>
    <property type="molecule type" value="Genomic_DNA"/>
</dbReference>
<reference evidence="4 5" key="1">
    <citation type="journal article" date="2024" name="J. Plant Pathol.">
        <title>Sequence and assembly of the genome of Seiridium unicorne, isolate CBS 538.82, causal agent of cypress canker disease.</title>
        <authorList>
            <person name="Scali E."/>
            <person name="Rocca G.D."/>
            <person name="Danti R."/>
            <person name="Garbelotto M."/>
            <person name="Barberini S."/>
            <person name="Baroncelli R."/>
            <person name="Emiliani G."/>
        </authorList>
    </citation>
    <scope>NUCLEOTIDE SEQUENCE [LARGE SCALE GENOMIC DNA]</scope>
    <source>
        <strain evidence="4 5">BM-138-508</strain>
    </source>
</reference>
<evidence type="ECO:0000259" key="3">
    <source>
        <dbReference type="SMART" id="SM00960"/>
    </source>
</evidence>
<evidence type="ECO:0000256" key="2">
    <source>
        <dbReference type="SAM" id="MobiDB-lite"/>
    </source>
</evidence>
<evidence type="ECO:0000313" key="4">
    <source>
        <dbReference type="EMBL" id="KAK9414265.1"/>
    </source>
</evidence>
<dbReference type="Gene3D" id="3.30.450.30">
    <property type="entry name" value="Dynein light chain 2a, cytoplasmic"/>
    <property type="match status" value="1"/>
</dbReference>
<dbReference type="Proteomes" id="UP001408356">
    <property type="component" value="Unassembled WGS sequence"/>
</dbReference>
<feature type="region of interest" description="Disordered" evidence="2">
    <location>
        <begin position="44"/>
        <end position="87"/>
    </location>
</feature>
<dbReference type="InterPro" id="IPR004942">
    <property type="entry name" value="Roadblock/LAMTOR2_dom"/>
</dbReference>
<feature type="compositionally biased region" description="Polar residues" evidence="2">
    <location>
        <begin position="55"/>
        <end position="87"/>
    </location>
</feature>
<evidence type="ECO:0000256" key="1">
    <source>
        <dbReference type="ARBA" id="ARBA00007191"/>
    </source>
</evidence>
<dbReference type="SUPFAM" id="SSF103196">
    <property type="entry name" value="Roadblock/LC7 domain"/>
    <property type="match status" value="1"/>
</dbReference>
<feature type="domain" description="Roadblock/LAMTOR2" evidence="3">
    <location>
        <begin position="14"/>
        <end position="140"/>
    </location>
</feature>
<dbReference type="PANTHER" id="PTHR10779">
    <property type="entry name" value="DYNEIN LIGHT CHAIN ROADBLOCK"/>
    <property type="match status" value="1"/>
</dbReference>
<gene>
    <name evidence="4" type="ORF">SUNI508_02364</name>
</gene>
<dbReference type="SMART" id="SM00960">
    <property type="entry name" value="Robl_LC7"/>
    <property type="match status" value="1"/>
</dbReference>
<keyword evidence="5" id="KW-1185">Reference proteome</keyword>
<comment type="caution">
    <text evidence="4">The sequence shown here is derived from an EMBL/GenBank/DDBJ whole genome shotgun (WGS) entry which is preliminary data.</text>
</comment>
<name>A0ABR2UI00_9PEZI</name>
<protein>
    <submittedName>
        <fullName evidence="4">Roadblock/LAMTOR2 domain-containing protein</fullName>
    </submittedName>
</protein>
<dbReference type="Pfam" id="PF03259">
    <property type="entry name" value="Robl_LC7"/>
    <property type="match status" value="1"/>
</dbReference>
<sequence length="145" mass="15533">MADKTLPSNGTDSVEEALHRLSKKPGVKGWLMLDRSSGAILKTNGQISEIRPAKSANSDTSLPTPTGGSFSNDVATASDSDSETQAAQELGSMVWGFLSTAGSLVQEIDTEDELKLLRLRTKKQELVIVPEPKYILVVIHDTPPA</sequence>
<comment type="similarity">
    <text evidence="1">Belongs to the GAMAD family.</text>
</comment>
<evidence type="ECO:0000313" key="5">
    <source>
        <dbReference type="Proteomes" id="UP001408356"/>
    </source>
</evidence>
<proteinExistence type="inferred from homology"/>
<accession>A0ABR2UI00</accession>
<organism evidence="4 5">
    <name type="scientific">Seiridium unicorne</name>
    <dbReference type="NCBI Taxonomy" id="138068"/>
    <lineage>
        <taxon>Eukaryota</taxon>
        <taxon>Fungi</taxon>
        <taxon>Dikarya</taxon>
        <taxon>Ascomycota</taxon>
        <taxon>Pezizomycotina</taxon>
        <taxon>Sordariomycetes</taxon>
        <taxon>Xylariomycetidae</taxon>
        <taxon>Amphisphaeriales</taxon>
        <taxon>Sporocadaceae</taxon>
        <taxon>Seiridium</taxon>
    </lineage>
</organism>